<dbReference type="EMBL" id="SPHZ02000003">
    <property type="protein sequence ID" value="KAF0925185.1"/>
    <property type="molecule type" value="Genomic_DNA"/>
</dbReference>
<reference evidence="2 3" key="1">
    <citation type="submission" date="2019-11" db="EMBL/GenBank/DDBJ databases">
        <title>Whole genome sequence of Oryza granulata.</title>
        <authorList>
            <person name="Li W."/>
        </authorList>
    </citation>
    <scope>NUCLEOTIDE SEQUENCE [LARGE SCALE GENOMIC DNA]</scope>
    <source>
        <strain evidence="3">cv. Menghai</strain>
        <tissue evidence="2">Leaf</tissue>
    </source>
</reference>
<organism evidence="2 3">
    <name type="scientific">Oryza meyeriana var. granulata</name>
    <dbReference type="NCBI Taxonomy" id="110450"/>
    <lineage>
        <taxon>Eukaryota</taxon>
        <taxon>Viridiplantae</taxon>
        <taxon>Streptophyta</taxon>
        <taxon>Embryophyta</taxon>
        <taxon>Tracheophyta</taxon>
        <taxon>Spermatophyta</taxon>
        <taxon>Magnoliopsida</taxon>
        <taxon>Liliopsida</taxon>
        <taxon>Poales</taxon>
        <taxon>Poaceae</taxon>
        <taxon>BOP clade</taxon>
        <taxon>Oryzoideae</taxon>
        <taxon>Oryzeae</taxon>
        <taxon>Oryzinae</taxon>
        <taxon>Oryza</taxon>
        <taxon>Oryza meyeriana</taxon>
    </lineage>
</organism>
<evidence type="ECO:0000313" key="3">
    <source>
        <dbReference type="Proteomes" id="UP000479710"/>
    </source>
</evidence>
<dbReference type="OrthoDB" id="694624at2759"/>
<evidence type="ECO:0000256" key="1">
    <source>
        <dbReference type="SAM" id="MobiDB-lite"/>
    </source>
</evidence>
<sequence>MEELKEADVLWPETPPPLPSQRDHLPALVVHDTATVLSYEWLREPASSPRPTSTAVLFGRRSSDAPTAAWLDDDVQAEEFQEADVLWPLDEADAAGDQREDIEEFWWLCRDFGEAGSLMEEAEAAAGEREVWRPLRSSPIDIPTRDPTAVSLVHRRRR</sequence>
<evidence type="ECO:0000313" key="2">
    <source>
        <dbReference type="EMBL" id="KAF0925185.1"/>
    </source>
</evidence>
<dbReference type="AlphaFoldDB" id="A0A6G1EJE6"/>
<feature type="region of interest" description="Disordered" evidence="1">
    <location>
        <begin position="1"/>
        <end position="23"/>
    </location>
</feature>
<accession>A0A6G1EJE6</accession>
<dbReference type="Proteomes" id="UP000479710">
    <property type="component" value="Unassembled WGS sequence"/>
</dbReference>
<comment type="caution">
    <text evidence="2">The sequence shown here is derived from an EMBL/GenBank/DDBJ whole genome shotgun (WGS) entry which is preliminary data.</text>
</comment>
<keyword evidence="3" id="KW-1185">Reference proteome</keyword>
<proteinExistence type="predicted"/>
<gene>
    <name evidence="2" type="ORF">E2562_015601</name>
</gene>
<name>A0A6G1EJE6_9ORYZ</name>
<protein>
    <submittedName>
        <fullName evidence="2">Uncharacterized protein</fullName>
    </submittedName>
</protein>